<dbReference type="InterPro" id="IPR037171">
    <property type="entry name" value="NagB/RpiA_transferase-like"/>
</dbReference>
<reference evidence="6" key="1">
    <citation type="submission" date="2020-05" db="EMBL/GenBank/DDBJ databases">
        <authorList>
            <person name="Zhu T."/>
            <person name="Keshari N."/>
            <person name="Lu X."/>
        </authorList>
    </citation>
    <scope>NUCLEOTIDE SEQUENCE</scope>
    <source>
        <strain evidence="6">NK1-12</strain>
    </source>
</reference>
<organism evidence="6">
    <name type="scientific">Leptolyngbya sp. NK1-12</name>
    <dbReference type="NCBI Taxonomy" id="2547451"/>
    <lineage>
        <taxon>Bacteria</taxon>
        <taxon>Bacillati</taxon>
        <taxon>Cyanobacteriota</taxon>
        <taxon>Cyanophyceae</taxon>
        <taxon>Leptolyngbyales</taxon>
        <taxon>Leptolyngbyaceae</taxon>
        <taxon>Leptolyngbya group</taxon>
        <taxon>Leptolyngbya</taxon>
    </lineage>
</organism>
<keyword evidence="6" id="KW-0436">Ligase</keyword>
<dbReference type="EMBL" id="CP053586">
    <property type="protein sequence ID" value="WNZ23406.1"/>
    <property type="molecule type" value="Genomic_DNA"/>
</dbReference>
<evidence type="ECO:0000256" key="5">
    <source>
        <dbReference type="SAM" id="MobiDB-lite"/>
    </source>
</evidence>
<dbReference type="GO" id="GO:0030272">
    <property type="term" value="F:5-formyltetrahydrofolate cyclo-ligase activity"/>
    <property type="evidence" value="ECO:0007669"/>
    <property type="project" value="UniProtKB-EC"/>
</dbReference>
<dbReference type="NCBIfam" id="TIGR02727">
    <property type="entry name" value="MTHFS_bact"/>
    <property type="match status" value="1"/>
</dbReference>
<feature type="compositionally biased region" description="Basic and acidic residues" evidence="5">
    <location>
        <begin position="9"/>
        <end position="25"/>
    </location>
</feature>
<sequence>MSSGVDSDQGAKTDSDANSDTKPDTKSTALAGRQPEHQRASQKAQLRRSILKARQSMPQEIWQQKSNRLCGHLQQMAWFAEARTILAYISFRQEPDLNALFLNHLHDRRWGLPRCVGKSLAWHLWSPEALPLQTGIYGIPEPHPDSPMLNASEVDLILVPAVACDVRGYRLGYGGGFYDRLLSAPAWRQIPTIGIVFEFARLPRLPIEPWDRPLQAICTEVGLFEPR</sequence>
<gene>
    <name evidence="6" type="ORF">HJG54_11425</name>
</gene>
<dbReference type="GO" id="GO:0005524">
    <property type="term" value="F:ATP binding"/>
    <property type="evidence" value="ECO:0007669"/>
    <property type="project" value="UniProtKB-KW"/>
</dbReference>
<dbReference type="GO" id="GO:0035999">
    <property type="term" value="P:tetrahydrofolate interconversion"/>
    <property type="evidence" value="ECO:0007669"/>
    <property type="project" value="TreeGrafter"/>
</dbReference>
<proteinExistence type="inferred from homology"/>
<dbReference type="InterPro" id="IPR002698">
    <property type="entry name" value="FTHF_cligase"/>
</dbReference>
<evidence type="ECO:0000256" key="2">
    <source>
        <dbReference type="ARBA" id="ARBA00022741"/>
    </source>
</evidence>
<dbReference type="PANTHER" id="PTHR23407:SF1">
    <property type="entry name" value="5-FORMYLTETRAHYDROFOLATE CYCLO-LIGASE"/>
    <property type="match status" value="1"/>
</dbReference>
<name>A0AA96WJJ6_9CYAN</name>
<keyword evidence="3 4" id="KW-0067">ATP-binding</keyword>
<dbReference type="RefSeq" id="WP_316435061.1">
    <property type="nucleotide sequence ID" value="NZ_CP053586.1"/>
</dbReference>
<accession>A0AA96WJJ6</accession>
<comment type="catalytic activity">
    <reaction evidence="4">
        <text>(6S)-5-formyl-5,6,7,8-tetrahydrofolate + ATP = (6R)-5,10-methenyltetrahydrofolate + ADP + phosphate</text>
        <dbReference type="Rhea" id="RHEA:10488"/>
        <dbReference type="ChEBI" id="CHEBI:30616"/>
        <dbReference type="ChEBI" id="CHEBI:43474"/>
        <dbReference type="ChEBI" id="CHEBI:57455"/>
        <dbReference type="ChEBI" id="CHEBI:57457"/>
        <dbReference type="ChEBI" id="CHEBI:456216"/>
        <dbReference type="EC" id="6.3.3.2"/>
    </reaction>
</comment>
<dbReference type="PANTHER" id="PTHR23407">
    <property type="entry name" value="ATPASE INHIBITOR/5-FORMYLTETRAHYDROFOLATE CYCLO-LIGASE"/>
    <property type="match status" value="1"/>
</dbReference>
<dbReference type="Pfam" id="PF01812">
    <property type="entry name" value="5-FTHF_cyc-lig"/>
    <property type="match status" value="1"/>
</dbReference>
<dbReference type="Gene3D" id="3.40.50.10420">
    <property type="entry name" value="NagB/RpiA/CoA transferase-like"/>
    <property type="match status" value="1"/>
</dbReference>
<comment type="cofactor">
    <cofactor evidence="4">
        <name>Mg(2+)</name>
        <dbReference type="ChEBI" id="CHEBI:18420"/>
    </cofactor>
</comment>
<dbReference type="SUPFAM" id="SSF100950">
    <property type="entry name" value="NagB/RpiA/CoA transferase-like"/>
    <property type="match status" value="1"/>
</dbReference>
<protein>
    <recommendedName>
        <fullName evidence="4">5-formyltetrahydrofolate cyclo-ligase</fullName>
        <ecNumber evidence="4">6.3.3.2</ecNumber>
    </recommendedName>
</protein>
<evidence type="ECO:0000256" key="3">
    <source>
        <dbReference type="ARBA" id="ARBA00022840"/>
    </source>
</evidence>
<dbReference type="EC" id="6.3.3.2" evidence="4"/>
<dbReference type="InterPro" id="IPR024185">
    <property type="entry name" value="FTHF_cligase-like_sf"/>
</dbReference>
<comment type="similarity">
    <text evidence="1 4">Belongs to the 5-formyltetrahydrofolate cyclo-ligase family.</text>
</comment>
<keyword evidence="2 4" id="KW-0547">Nucleotide-binding</keyword>
<feature type="region of interest" description="Disordered" evidence="5">
    <location>
        <begin position="1"/>
        <end position="42"/>
    </location>
</feature>
<keyword evidence="4" id="KW-0479">Metal-binding</keyword>
<evidence type="ECO:0000256" key="4">
    <source>
        <dbReference type="RuleBase" id="RU361279"/>
    </source>
</evidence>
<dbReference type="AlphaFoldDB" id="A0AA96WJJ6"/>
<keyword evidence="4" id="KW-0460">Magnesium</keyword>
<dbReference type="GO" id="GO:0009396">
    <property type="term" value="P:folic acid-containing compound biosynthetic process"/>
    <property type="evidence" value="ECO:0007669"/>
    <property type="project" value="TreeGrafter"/>
</dbReference>
<evidence type="ECO:0000313" key="6">
    <source>
        <dbReference type="EMBL" id="WNZ23406.1"/>
    </source>
</evidence>
<dbReference type="GO" id="GO:0046872">
    <property type="term" value="F:metal ion binding"/>
    <property type="evidence" value="ECO:0007669"/>
    <property type="project" value="UniProtKB-KW"/>
</dbReference>
<evidence type="ECO:0000256" key="1">
    <source>
        <dbReference type="ARBA" id="ARBA00010638"/>
    </source>
</evidence>